<evidence type="ECO:0000313" key="2">
    <source>
        <dbReference type="Proteomes" id="UP000292665"/>
    </source>
</evidence>
<evidence type="ECO:0000313" key="1">
    <source>
        <dbReference type="EMBL" id="RYS81717.1"/>
    </source>
</evidence>
<evidence type="ECO:0008006" key="3">
    <source>
        <dbReference type="Google" id="ProtNLM"/>
    </source>
</evidence>
<accession>A0A4Q5C997</accession>
<gene>
    <name evidence="1" type="ORF">EAI93_02435</name>
</gene>
<dbReference type="Proteomes" id="UP000292665">
    <property type="component" value="Unassembled WGS sequence"/>
</dbReference>
<sequence>MDDKIYKITLADGTVIDNLKLNGNNFISPVEIDETIFDGNCLNVTINDGEKDDVHTNMELVQITKMGEEYWFILRDVPENELAFIKLQSDIEYIAMMSEIEL</sequence>
<comment type="caution">
    <text evidence="1">The sequence shown here is derived from an EMBL/GenBank/DDBJ whole genome shotgun (WGS) entry which is preliminary data.</text>
</comment>
<proteinExistence type="predicted"/>
<reference evidence="1 2" key="1">
    <citation type="journal article" date="2019" name="Science, e1252229">
        <title>Invertible promoters mediate bacterial phase variation, antibiotic resistance, and host adaptation in the gut.</title>
        <authorList>
            <person name="Jiang X."/>
            <person name="Hall A.B."/>
            <person name="Arthur T.D."/>
            <person name="Plichta D.R."/>
            <person name="Covington C.T."/>
            <person name="Poyet M."/>
            <person name="Crothers J."/>
            <person name="Moses P.L."/>
            <person name="Tolonen A.C."/>
            <person name="Vlamakis H."/>
            <person name="Alm E.J."/>
            <person name="Xavier R.J."/>
        </authorList>
    </citation>
    <scope>NUCLEOTIDE SEQUENCE [LARGE SCALE GENOMIC DNA]</scope>
    <source>
        <strain evidence="2">aa_0143</strain>
    </source>
</reference>
<protein>
    <recommendedName>
        <fullName evidence="3">DUF1292 domain-containing protein</fullName>
    </recommendedName>
</protein>
<dbReference type="EMBL" id="RCYR01000002">
    <property type="protein sequence ID" value="RYS81717.1"/>
    <property type="molecule type" value="Genomic_DNA"/>
</dbReference>
<organism evidence="1 2">
    <name type="scientific">[Ruminococcus] torques</name>
    <dbReference type="NCBI Taxonomy" id="33039"/>
    <lineage>
        <taxon>Bacteria</taxon>
        <taxon>Bacillati</taxon>
        <taxon>Bacillota</taxon>
        <taxon>Clostridia</taxon>
        <taxon>Lachnospirales</taxon>
        <taxon>Lachnospiraceae</taxon>
        <taxon>Mediterraneibacter</taxon>
    </lineage>
</organism>
<name>A0A4Q5C997_9FIRM</name>
<dbReference type="AlphaFoldDB" id="A0A4Q5C997"/>
<dbReference type="RefSeq" id="WP_004846974.1">
    <property type="nucleotide sequence ID" value="NZ_DAWEAS010000013.1"/>
</dbReference>